<feature type="region of interest" description="Disordered" evidence="1">
    <location>
        <begin position="433"/>
        <end position="455"/>
    </location>
</feature>
<dbReference type="PANTHER" id="PTHR33018">
    <property type="entry name" value="OS10G0338966 PROTEIN-RELATED"/>
    <property type="match status" value="1"/>
</dbReference>
<dbReference type="Proteomes" id="UP001152484">
    <property type="component" value="Unassembled WGS sequence"/>
</dbReference>
<dbReference type="Pfam" id="PF26133">
    <property type="entry name" value="DUF8039"/>
    <property type="match status" value="1"/>
</dbReference>
<evidence type="ECO:0000259" key="2">
    <source>
        <dbReference type="Pfam" id="PF26133"/>
    </source>
</evidence>
<gene>
    <name evidence="3" type="ORF">CEURO_LOCUS11024</name>
</gene>
<sequence length="690" mass="78957">MSMKMALNLFFSLLKRIFLITMESFIVSFVALEGRMRASILLPSWEVVTEGVKNQIWEAIQLTFDVPNTHELRRRWISYAGNRWTGFKTFLTSSYIFGDRSGENPTEKYQWISAETWQEFVRSRKDPTFLERRKKAQEIQAHNDCPHILSRGGYDLLEKKLMAEKLKEYEEASQANPSLGLKAPSPIPRHVKWKQGRIRRTGLCICGSRDSLVEEEKQGTFAPIGRDDILTAATERPEHPGRVRGARTGVGILSHFGPLARQGHKSTLLTINDVDRIKKEMQQEVTQQVTIQVTQQVTEQLSRVFAQQLQDELKRMGLTQQPELHTEARRTRSPTHVSTKGSNAPEDISESDDELSRLYVDTPFHLVAMGKVHNLGPTIHHERIDSGIVRVEVVEVLDASALVPIPSEEVQTVGQAPNQFIQWPKRLVDPHVKEWTNGKDNDNHDEDNASDENKGPISCLLTMTTHLGPQPIELILKEEIVGRSAISLFVGSEEILEICVGNQMLSAVILQVWIMHLHGICVRKDTAHLYGFLDPHTTQDVGNKREDIQTYIMTQLSEGNKECYLLPYYYPNHWQLFVLCPRKNLIVFLCSLGNKPKANIKSTLDLAMQAHQMTKNKRNSKPKWIKPMSRMQRGSFECGYYVMRHMTTIISASVVDSWMEIFNVQDPFSEQDINEIRERWALFFCEATSI</sequence>
<evidence type="ECO:0000256" key="1">
    <source>
        <dbReference type="SAM" id="MobiDB-lite"/>
    </source>
</evidence>
<dbReference type="EMBL" id="CAMAPE010000021">
    <property type="protein sequence ID" value="CAH9089877.1"/>
    <property type="molecule type" value="Genomic_DNA"/>
</dbReference>
<dbReference type="InterPro" id="IPR058352">
    <property type="entry name" value="DUF8039"/>
</dbReference>
<feature type="region of interest" description="Disordered" evidence="1">
    <location>
        <begin position="317"/>
        <end position="353"/>
    </location>
</feature>
<reference evidence="3" key="1">
    <citation type="submission" date="2022-07" db="EMBL/GenBank/DDBJ databases">
        <authorList>
            <person name="Macas J."/>
            <person name="Novak P."/>
            <person name="Neumann P."/>
        </authorList>
    </citation>
    <scope>NUCLEOTIDE SEQUENCE</scope>
</reference>
<dbReference type="OrthoDB" id="1731907at2759"/>
<keyword evidence="4" id="KW-1185">Reference proteome</keyword>
<evidence type="ECO:0000313" key="4">
    <source>
        <dbReference type="Proteomes" id="UP001152484"/>
    </source>
</evidence>
<dbReference type="PANTHER" id="PTHR33018:SF34">
    <property type="entry name" value="OS02G0472350 PROTEIN"/>
    <property type="match status" value="1"/>
</dbReference>
<dbReference type="SUPFAM" id="SSF54001">
    <property type="entry name" value="Cysteine proteinases"/>
    <property type="match status" value="1"/>
</dbReference>
<name>A0A9P0Z5C5_CUSEU</name>
<dbReference type="Gene3D" id="3.40.395.10">
    <property type="entry name" value="Adenoviral Proteinase, Chain A"/>
    <property type="match status" value="1"/>
</dbReference>
<dbReference type="AlphaFoldDB" id="A0A9P0Z5C5"/>
<comment type="caution">
    <text evidence="3">The sequence shown here is derived from an EMBL/GenBank/DDBJ whole genome shotgun (WGS) entry which is preliminary data.</text>
</comment>
<proteinExistence type="predicted"/>
<organism evidence="3 4">
    <name type="scientific">Cuscuta europaea</name>
    <name type="common">European dodder</name>
    <dbReference type="NCBI Taxonomy" id="41803"/>
    <lineage>
        <taxon>Eukaryota</taxon>
        <taxon>Viridiplantae</taxon>
        <taxon>Streptophyta</taxon>
        <taxon>Embryophyta</taxon>
        <taxon>Tracheophyta</taxon>
        <taxon>Spermatophyta</taxon>
        <taxon>Magnoliopsida</taxon>
        <taxon>eudicotyledons</taxon>
        <taxon>Gunneridae</taxon>
        <taxon>Pentapetalae</taxon>
        <taxon>asterids</taxon>
        <taxon>lamiids</taxon>
        <taxon>Solanales</taxon>
        <taxon>Convolvulaceae</taxon>
        <taxon>Cuscuteae</taxon>
        <taxon>Cuscuta</taxon>
        <taxon>Cuscuta subgen. Cuscuta</taxon>
    </lineage>
</organism>
<evidence type="ECO:0000313" key="3">
    <source>
        <dbReference type="EMBL" id="CAH9089877.1"/>
    </source>
</evidence>
<feature type="domain" description="DUF8039" evidence="2">
    <location>
        <begin position="364"/>
        <end position="428"/>
    </location>
</feature>
<feature type="compositionally biased region" description="Basic and acidic residues" evidence="1">
    <location>
        <begin position="433"/>
        <end position="442"/>
    </location>
</feature>
<dbReference type="InterPro" id="IPR038765">
    <property type="entry name" value="Papain-like_cys_pep_sf"/>
</dbReference>
<protein>
    <recommendedName>
        <fullName evidence="2">DUF8039 domain-containing protein</fullName>
    </recommendedName>
</protein>
<accession>A0A9P0Z5C5</accession>